<name>A0ACC0USJ0_9HYPO</name>
<dbReference type="Proteomes" id="UP001163324">
    <property type="component" value="Chromosome 9"/>
</dbReference>
<gene>
    <name evidence="1" type="ORF">N3K66_008646</name>
</gene>
<evidence type="ECO:0000313" key="2">
    <source>
        <dbReference type="Proteomes" id="UP001163324"/>
    </source>
</evidence>
<proteinExistence type="predicted"/>
<organism evidence="1 2">
    <name type="scientific">Trichothecium roseum</name>
    <dbReference type="NCBI Taxonomy" id="47278"/>
    <lineage>
        <taxon>Eukaryota</taxon>
        <taxon>Fungi</taxon>
        <taxon>Dikarya</taxon>
        <taxon>Ascomycota</taxon>
        <taxon>Pezizomycotina</taxon>
        <taxon>Sordariomycetes</taxon>
        <taxon>Hypocreomycetidae</taxon>
        <taxon>Hypocreales</taxon>
        <taxon>Hypocreales incertae sedis</taxon>
        <taxon>Trichothecium</taxon>
    </lineage>
</organism>
<accession>A0ACC0USJ0</accession>
<evidence type="ECO:0000313" key="1">
    <source>
        <dbReference type="EMBL" id="KAI9896474.1"/>
    </source>
</evidence>
<comment type="caution">
    <text evidence="1">The sequence shown here is derived from an EMBL/GenBank/DDBJ whole genome shotgun (WGS) entry which is preliminary data.</text>
</comment>
<sequence length="187" mass="19207">MKATAIVALISLGFLPFGFAQDTTSSLAAPTESYGCEPHGDHFHCEGHVSELSTTVSVPEATATNDDHDHDHDEDHDHDHSDGTETPGPSPTNSIGCEPHGDHWHCDGVRETTTPGAIVTSDESAGPSPTESVGCEPHGDHWHCDGPAETKSDASPSSTDGAGDDDSGAMAGFIPLAGVLAAAAMAM</sequence>
<keyword evidence="2" id="KW-1185">Reference proteome</keyword>
<reference evidence="1" key="1">
    <citation type="submission" date="2022-10" db="EMBL/GenBank/DDBJ databases">
        <title>Complete Genome of Trichothecium roseum strain YXFP-22015, a Plant Pathogen Isolated from Citrus.</title>
        <authorList>
            <person name="Wang Y."/>
            <person name="Zhu L."/>
        </authorList>
    </citation>
    <scope>NUCLEOTIDE SEQUENCE</scope>
    <source>
        <strain evidence="1">YXFP-22015</strain>
    </source>
</reference>
<dbReference type="EMBL" id="CM047948">
    <property type="protein sequence ID" value="KAI9896474.1"/>
    <property type="molecule type" value="Genomic_DNA"/>
</dbReference>
<protein>
    <submittedName>
        <fullName evidence="1">Uncharacterized protein</fullName>
    </submittedName>
</protein>